<comment type="caution">
    <text evidence="1">The sequence shown here is derived from an EMBL/GenBank/DDBJ whole genome shotgun (WGS) entry which is preliminary data.</text>
</comment>
<sequence length="161" mass="18115">TSVQKKRQRSESLLKGIAALKVKLESGQEVELSLSAELAIPDGPDELVNAARHGAERYAFWAYQYERALGRLRAEESKLVTVEGTWGQIWRKNIMENTEWDVTEKAVEEGKGIQPEVRDARITVNAVRKEAGILRAVKDAMNHRCFALDRLVARQAEVSRG</sequence>
<proteinExistence type="predicted"/>
<accession>A0A0F9JKF3</accession>
<protein>
    <submittedName>
        <fullName evidence="1">Uncharacterized protein</fullName>
    </submittedName>
</protein>
<feature type="non-terminal residue" evidence="1">
    <location>
        <position position="1"/>
    </location>
</feature>
<name>A0A0F9JKF3_9ZZZZ</name>
<gene>
    <name evidence="1" type="ORF">LCGC14_1444080</name>
</gene>
<dbReference type="EMBL" id="LAZR01009877">
    <property type="protein sequence ID" value="KKM70108.1"/>
    <property type="molecule type" value="Genomic_DNA"/>
</dbReference>
<evidence type="ECO:0000313" key="1">
    <source>
        <dbReference type="EMBL" id="KKM70108.1"/>
    </source>
</evidence>
<organism evidence="1">
    <name type="scientific">marine sediment metagenome</name>
    <dbReference type="NCBI Taxonomy" id="412755"/>
    <lineage>
        <taxon>unclassified sequences</taxon>
        <taxon>metagenomes</taxon>
        <taxon>ecological metagenomes</taxon>
    </lineage>
</organism>
<dbReference type="AlphaFoldDB" id="A0A0F9JKF3"/>
<reference evidence="1" key="1">
    <citation type="journal article" date="2015" name="Nature">
        <title>Complex archaea that bridge the gap between prokaryotes and eukaryotes.</title>
        <authorList>
            <person name="Spang A."/>
            <person name="Saw J.H."/>
            <person name="Jorgensen S.L."/>
            <person name="Zaremba-Niedzwiedzka K."/>
            <person name="Martijn J."/>
            <person name="Lind A.E."/>
            <person name="van Eijk R."/>
            <person name="Schleper C."/>
            <person name="Guy L."/>
            <person name="Ettema T.J."/>
        </authorList>
    </citation>
    <scope>NUCLEOTIDE SEQUENCE</scope>
</reference>